<organism evidence="1 2">
    <name type="scientific">Dyadobacter soli</name>
    <dbReference type="NCBI Taxonomy" id="659014"/>
    <lineage>
        <taxon>Bacteria</taxon>
        <taxon>Pseudomonadati</taxon>
        <taxon>Bacteroidota</taxon>
        <taxon>Cytophagia</taxon>
        <taxon>Cytophagales</taxon>
        <taxon>Spirosomataceae</taxon>
        <taxon>Dyadobacter</taxon>
    </lineage>
</organism>
<gene>
    <name evidence="1" type="ORF">SAMN04487996_112219</name>
</gene>
<proteinExistence type="predicted"/>
<evidence type="ECO:0000313" key="2">
    <source>
        <dbReference type="Proteomes" id="UP000198748"/>
    </source>
</evidence>
<dbReference type="RefSeq" id="WP_090154232.1">
    <property type="nucleotide sequence ID" value="NZ_FNAN01000012.1"/>
</dbReference>
<dbReference type="OrthoDB" id="9948254at2"/>
<evidence type="ECO:0000313" key="1">
    <source>
        <dbReference type="EMBL" id="SDF79622.1"/>
    </source>
</evidence>
<name>A0A1G7NZZ8_9BACT</name>
<sequence length="70" mass="8195">MELNINTTTNSGRIELTADQREKLFSAMQKLAEEKRALILANHSPEYWENYRNAFQRRRLGVVSPTENRS</sequence>
<keyword evidence="2" id="KW-1185">Reference proteome</keyword>
<accession>A0A1G7NZZ8</accession>
<dbReference type="Proteomes" id="UP000198748">
    <property type="component" value="Unassembled WGS sequence"/>
</dbReference>
<dbReference type="STRING" id="659014.SAMN04487996_112219"/>
<dbReference type="AlphaFoldDB" id="A0A1G7NZZ8"/>
<dbReference type="EMBL" id="FNAN01000012">
    <property type="protein sequence ID" value="SDF79622.1"/>
    <property type="molecule type" value="Genomic_DNA"/>
</dbReference>
<protein>
    <submittedName>
        <fullName evidence="1">Uncharacterized protein</fullName>
    </submittedName>
</protein>
<reference evidence="2" key="1">
    <citation type="submission" date="2016-10" db="EMBL/GenBank/DDBJ databases">
        <authorList>
            <person name="Varghese N."/>
            <person name="Submissions S."/>
        </authorList>
    </citation>
    <scope>NUCLEOTIDE SEQUENCE [LARGE SCALE GENOMIC DNA]</scope>
    <source>
        <strain evidence="2">DSM 25329</strain>
    </source>
</reference>